<feature type="compositionally biased region" description="Pro residues" evidence="2">
    <location>
        <begin position="75"/>
        <end position="91"/>
    </location>
</feature>
<dbReference type="Proteomes" id="UP000189703">
    <property type="component" value="Unplaced"/>
</dbReference>
<organism evidence="5 6">
    <name type="scientific">Nelumbo nucifera</name>
    <name type="common">Sacred lotus</name>
    <dbReference type="NCBI Taxonomy" id="4432"/>
    <lineage>
        <taxon>Eukaryota</taxon>
        <taxon>Viridiplantae</taxon>
        <taxon>Streptophyta</taxon>
        <taxon>Embryophyta</taxon>
        <taxon>Tracheophyta</taxon>
        <taxon>Spermatophyta</taxon>
        <taxon>Magnoliopsida</taxon>
        <taxon>Proteales</taxon>
        <taxon>Nelumbonaceae</taxon>
        <taxon>Nelumbo</taxon>
    </lineage>
</organism>
<dbReference type="GeneID" id="104595215"/>
<feature type="domain" description="DUF632" evidence="3">
    <location>
        <begin position="273"/>
        <end position="578"/>
    </location>
</feature>
<keyword evidence="1" id="KW-0175">Coiled coil</keyword>
<dbReference type="Pfam" id="PF04783">
    <property type="entry name" value="DUF630"/>
    <property type="match status" value="1"/>
</dbReference>
<dbReference type="InParanoid" id="A0A1U7ZJJ7"/>
<dbReference type="eggNOG" id="ENOG502QQXC">
    <property type="taxonomic scope" value="Eukaryota"/>
</dbReference>
<proteinExistence type="predicted"/>
<dbReference type="FunCoup" id="A0A1U7ZJJ7">
    <property type="interactions" value="1154"/>
</dbReference>
<reference evidence="6" key="1">
    <citation type="submission" date="2025-08" db="UniProtKB">
        <authorList>
            <consortium name="RefSeq"/>
        </authorList>
    </citation>
    <scope>IDENTIFICATION</scope>
</reference>
<accession>A0A1U7ZJJ7</accession>
<name>A0A1U7ZJJ7_NELNU</name>
<dbReference type="InterPro" id="IPR006867">
    <property type="entry name" value="DUF632"/>
</dbReference>
<dbReference type="InterPro" id="IPR006868">
    <property type="entry name" value="DUF630"/>
</dbReference>
<evidence type="ECO:0000256" key="1">
    <source>
        <dbReference type="SAM" id="Coils"/>
    </source>
</evidence>
<dbReference type="PANTHER" id="PTHR21450:SF7">
    <property type="entry name" value="DNA LIGASE (DUF630 AND DUF632)"/>
    <property type="match status" value="1"/>
</dbReference>
<feature type="region of interest" description="Disordered" evidence="2">
    <location>
        <begin position="63"/>
        <end position="249"/>
    </location>
</feature>
<protein>
    <submittedName>
        <fullName evidence="6">Uncharacterized protein LOC104595215</fullName>
    </submittedName>
</protein>
<evidence type="ECO:0000259" key="3">
    <source>
        <dbReference type="Pfam" id="PF04782"/>
    </source>
</evidence>
<feature type="domain" description="DUF630" evidence="4">
    <location>
        <begin position="1"/>
        <end position="57"/>
    </location>
</feature>
<dbReference type="AlphaFoldDB" id="A0A1U7ZJJ7"/>
<dbReference type="Pfam" id="PF04782">
    <property type="entry name" value="DUF632"/>
    <property type="match status" value="1"/>
</dbReference>
<feature type="compositionally biased region" description="Basic and acidic residues" evidence="2">
    <location>
        <begin position="199"/>
        <end position="230"/>
    </location>
</feature>
<evidence type="ECO:0000313" key="5">
    <source>
        <dbReference type="Proteomes" id="UP000189703"/>
    </source>
</evidence>
<evidence type="ECO:0000256" key="2">
    <source>
        <dbReference type="SAM" id="MobiDB-lite"/>
    </source>
</evidence>
<feature type="compositionally biased region" description="Pro residues" evidence="2">
    <location>
        <begin position="145"/>
        <end position="166"/>
    </location>
</feature>
<keyword evidence="5" id="KW-1185">Reference proteome</keyword>
<feature type="compositionally biased region" description="Basic and acidic residues" evidence="2">
    <location>
        <begin position="237"/>
        <end position="249"/>
    </location>
</feature>
<evidence type="ECO:0000259" key="4">
    <source>
        <dbReference type="Pfam" id="PF04783"/>
    </source>
</evidence>
<sequence length="710" mass="80933">MGCTQSRIETEEAVIRCKERKQFMREAVSKRNAFAAAHVAYSVSLKSTGGALTDYAQCQVQDPRPHQPVIQPPMETLPPPPPLPDFNPPAPLLRAATMPEFSIPRVDPKPADPIQEEDEAEVEEEINLIRRGSRSAARTSETAVPPRPRSPPPPPRSPPRAPPPDNSVPAPQESENSTWDYFFSVEIPAPSLSEVEEISPEKKEGDGDGHDNRSSKKENVVADGDTESKVEPQTPEKVIETPVKPEKQQKQVVRSHAASSEAKKVSKVPNMNLFQILSKIDDHFLKASESAREVSTMLEANRFHYHSNFADNRGHIDHSKRVMRAITWNRSFKGLANADDEKDELDFDDNETHASVLDKLLAWEKKLYDEVKAGELMKLDYRKKVALLNKQKKRGTNPETLEKAKAAVSHLHTRYIVDMQSLDSTDAEIKRLRDEQLYPKLVTLVDGMAKMWELMHVHHRTQMEIAVDLKNLDISQAPKETSIQHSECIKQLWNVVQEWNTQLQKLMANQKDYIRALNNWLKLNLIPIESSLKEKVSSPLKVSRPPIHHLLQAWNEHLEKVTDGVARSAITAFAAGIETIILQQDEEIKLKDKCEEISKELARRERILDASRRKYLEKRTPPDEMDPDNVDKNPLEDKQLMVATLRKRLEDELEQYQKHCRQVREKSFVNLKMHLPELCRAMSVFSLACTNMYKDLRSNAQSHTPIKSLP</sequence>
<gene>
    <name evidence="6" type="primary">LOC104595215</name>
</gene>
<dbReference type="RefSeq" id="XP_010254134.1">
    <property type="nucleotide sequence ID" value="XM_010255832.2"/>
</dbReference>
<feature type="coiled-coil region" evidence="1">
    <location>
        <begin position="635"/>
        <end position="666"/>
    </location>
</feature>
<feature type="compositionally biased region" description="Acidic residues" evidence="2">
    <location>
        <begin position="114"/>
        <end position="126"/>
    </location>
</feature>
<dbReference type="PANTHER" id="PTHR21450">
    <property type="entry name" value="PROTEIN ALTERED PHOSPHATE STARVATION RESPONSE 1"/>
    <property type="match status" value="1"/>
</dbReference>
<evidence type="ECO:0000313" key="6">
    <source>
        <dbReference type="RefSeq" id="XP_010254134.1"/>
    </source>
</evidence>
<dbReference type="OrthoDB" id="674656at2759"/>
<dbReference type="KEGG" id="nnu:104595215"/>